<comment type="caution">
    <text evidence="1">The sequence shown here is derived from an EMBL/GenBank/DDBJ whole genome shotgun (WGS) entry which is preliminary data.</text>
</comment>
<dbReference type="Proteomes" id="UP000070531">
    <property type="component" value="Unassembled WGS sequence"/>
</dbReference>
<evidence type="ECO:0008006" key="3">
    <source>
        <dbReference type="Google" id="ProtNLM"/>
    </source>
</evidence>
<proteinExistence type="predicted"/>
<dbReference type="PATRIC" id="fig|419005.5.peg.857"/>
<dbReference type="InterPro" id="IPR009414">
    <property type="entry name" value="DUF1064"/>
</dbReference>
<dbReference type="EMBL" id="LSDL01000038">
    <property type="protein sequence ID" value="KXB78729.1"/>
    <property type="molecule type" value="Genomic_DNA"/>
</dbReference>
<sequence>MSLNKKMMQTKYFSNKIVTPFGKFDSKKEYYEFLRLKDMEKRGEISNLMLQPCFEIIPKLTKKVKVKLKTKVKYVDRVDEMAAHYTADFSYFLPNGQMVVCEVKSQGTILARDYPLRRKLVKQLFKKWNSEQGKEIYIFKEII</sequence>
<dbReference type="Pfam" id="PF06356">
    <property type="entry name" value="DUF1064"/>
    <property type="match status" value="1"/>
</dbReference>
<evidence type="ECO:0000313" key="1">
    <source>
        <dbReference type="EMBL" id="KXB78729.1"/>
    </source>
</evidence>
<reference evidence="1 2" key="1">
    <citation type="submission" date="2016-01" db="EMBL/GenBank/DDBJ databases">
        <authorList>
            <person name="Oliw E.H."/>
        </authorList>
    </citation>
    <scope>NUCLEOTIDE SEQUENCE [LARGE SCALE GENOMIC DNA]</scope>
    <source>
        <strain evidence="1 2">DNF00307</strain>
    </source>
</reference>
<dbReference type="RefSeq" id="WP_060932802.1">
    <property type="nucleotide sequence ID" value="NZ_KQ960502.1"/>
</dbReference>
<dbReference type="STRING" id="419005.HMPREF1860_00855"/>
<organism evidence="1">
    <name type="scientific">Prevotella amnii</name>
    <dbReference type="NCBI Taxonomy" id="419005"/>
    <lineage>
        <taxon>Bacteria</taxon>
        <taxon>Pseudomonadati</taxon>
        <taxon>Bacteroidota</taxon>
        <taxon>Bacteroidia</taxon>
        <taxon>Bacteroidales</taxon>
        <taxon>Prevotellaceae</taxon>
        <taxon>Prevotella</taxon>
    </lineage>
</organism>
<protein>
    <recommendedName>
        <fullName evidence="3">DUF1064 domain-containing protein</fullName>
    </recommendedName>
</protein>
<name>A0A134BFS2_9BACT</name>
<evidence type="ECO:0000313" key="2">
    <source>
        <dbReference type="Proteomes" id="UP000070531"/>
    </source>
</evidence>
<accession>A0A134BFS2</accession>
<gene>
    <name evidence="1" type="ORF">HMPREF1860_00855</name>
</gene>
<dbReference type="AlphaFoldDB" id="A0A134BFS2"/>